<reference evidence="11" key="1">
    <citation type="submission" date="2021-04" db="EMBL/GenBank/DDBJ databases">
        <authorList>
            <person name="Chebbi M.A.C M."/>
        </authorList>
    </citation>
    <scope>NUCLEOTIDE SEQUENCE</scope>
</reference>
<keyword evidence="7" id="KW-0325">Glycoprotein</keyword>
<dbReference type="SMART" id="SM00408">
    <property type="entry name" value="IGc2"/>
    <property type="match status" value="3"/>
</dbReference>
<feature type="domain" description="Ig-like" evidence="10">
    <location>
        <begin position="25"/>
        <end position="114"/>
    </location>
</feature>
<feature type="domain" description="Ig-like" evidence="10">
    <location>
        <begin position="326"/>
        <end position="413"/>
    </location>
</feature>
<dbReference type="SMART" id="SM00409">
    <property type="entry name" value="IG"/>
    <property type="match status" value="4"/>
</dbReference>
<evidence type="ECO:0000313" key="11">
    <source>
        <dbReference type="EMBL" id="CAG5107162.1"/>
    </source>
</evidence>
<dbReference type="AlphaFoldDB" id="A0A8J2MY92"/>
<evidence type="ECO:0000256" key="5">
    <source>
        <dbReference type="ARBA" id="ARBA00023136"/>
    </source>
</evidence>
<dbReference type="SUPFAM" id="SSF48726">
    <property type="entry name" value="Immunoglobulin"/>
    <property type="match status" value="4"/>
</dbReference>
<evidence type="ECO:0000256" key="3">
    <source>
        <dbReference type="ARBA" id="ARBA00022729"/>
    </source>
</evidence>
<dbReference type="Pfam" id="PF13927">
    <property type="entry name" value="Ig_3"/>
    <property type="match status" value="1"/>
</dbReference>
<evidence type="ECO:0000256" key="7">
    <source>
        <dbReference type="ARBA" id="ARBA00023180"/>
    </source>
</evidence>
<keyword evidence="8" id="KW-0393">Immunoglobulin domain</keyword>
<dbReference type="GO" id="GO:0043005">
    <property type="term" value="C:neuron projection"/>
    <property type="evidence" value="ECO:0007669"/>
    <property type="project" value="TreeGrafter"/>
</dbReference>
<evidence type="ECO:0000256" key="4">
    <source>
        <dbReference type="ARBA" id="ARBA00022737"/>
    </source>
</evidence>
<evidence type="ECO:0000256" key="8">
    <source>
        <dbReference type="ARBA" id="ARBA00023319"/>
    </source>
</evidence>
<dbReference type="PANTHER" id="PTHR12231:SF256">
    <property type="entry name" value="NEUROGLIAN"/>
    <property type="match status" value="1"/>
</dbReference>
<dbReference type="PROSITE" id="PS50835">
    <property type="entry name" value="IG_LIKE"/>
    <property type="match status" value="4"/>
</dbReference>
<dbReference type="InterPro" id="IPR003599">
    <property type="entry name" value="Ig_sub"/>
</dbReference>
<comment type="caution">
    <text evidence="11">The sequence shown here is derived from an EMBL/GenBank/DDBJ whole genome shotgun (WGS) entry which is preliminary data.</text>
</comment>
<evidence type="ECO:0000256" key="9">
    <source>
        <dbReference type="SAM" id="SignalP"/>
    </source>
</evidence>
<dbReference type="InterPro" id="IPR051170">
    <property type="entry name" value="Neural/epithelial_adhesion"/>
</dbReference>
<sequence length="437" mass="49408">MKRSIFILLALIAIDASLSELISPPRLVKQPPKDELLFQVVRPDKDHKPFVIECEAEGYPAPVYKWTKNGKLFKSFPSDGSGNLEISTPQDDDEGQYQCYAVNEAGIATSNSVFVRKVELNQFQGTEIKTVTVNEGDSFYLTCTAPEGWPKPIIYWILQDYQGSIKSINNSRITIDPKGTLWFSNVTQEDLSKDFYYRCMTMLPFLIEFKLGTRIMLNVVPTESSDSQNKREPIIQYVTNQSEVAYRGKTAELFCIFSGTPLPEVTWSKDGKAIKTSDRLSYRNYGKSLRMKNIDFNDEGVYTCEASNDVGRIASYSINLKIMSEPFFTVEPKIVNAEEGEDVKFHCEAHGEPKPDIKWTYNGNPILEAPYNPRREVTKNSILIRDVNIYDIANYGCNATNTIGYIYKDVYINVSAAKDETSQPPIEYTGGVETGEN</sequence>
<organism evidence="11 12">
    <name type="scientific">Cotesia congregata</name>
    <name type="common">Parasitoid wasp</name>
    <name type="synonym">Apanteles congregatus</name>
    <dbReference type="NCBI Taxonomy" id="51543"/>
    <lineage>
        <taxon>Eukaryota</taxon>
        <taxon>Metazoa</taxon>
        <taxon>Ecdysozoa</taxon>
        <taxon>Arthropoda</taxon>
        <taxon>Hexapoda</taxon>
        <taxon>Insecta</taxon>
        <taxon>Pterygota</taxon>
        <taxon>Neoptera</taxon>
        <taxon>Endopterygota</taxon>
        <taxon>Hymenoptera</taxon>
        <taxon>Apocrita</taxon>
        <taxon>Ichneumonoidea</taxon>
        <taxon>Braconidae</taxon>
        <taxon>Microgastrinae</taxon>
        <taxon>Cotesia</taxon>
    </lineage>
</organism>
<dbReference type="EMBL" id="CAJNRD030001124">
    <property type="protein sequence ID" value="CAG5107162.1"/>
    <property type="molecule type" value="Genomic_DNA"/>
</dbReference>
<accession>A0A8J2MY92</accession>
<keyword evidence="4" id="KW-0677">Repeat</keyword>
<keyword evidence="2" id="KW-1003">Cell membrane</keyword>
<proteinExistence type="predicted"/>
<dbReference type="InterPro" id="IPR036179">
    <property type="entry name" value="Ig-like_dom_sf"/>
</dbReference>
<evidence type="ECO:0000256" key="2">
    <source>
        <dbReference type="ARBA" id="ARBA00022475"/>
    </source>
</evidence>
<dbReference type="FunFam" id="2.60.40.10:FF:000005">
    <property type="entry name" value="Neuronal cell adhesion molecule"/>
    <property type="match status" value="1"/>
</dbReference>
<dbReference type="Gene3D" id="2.60.40.10">
    <property type="entry name" value="Immunoglobulins"/>
    <property type="match status" value="4"/>
</dbReference>
<dbReference type="OrthoDB" id="7656805at2759"/>
<gene>
    <name evidence="11" type="ORF">HICCMSTLAB_LOCUS12611</name>
</gene>
<keyword evidence="6" id="KW-1015">Disulfide bond</keyword>
<dbReference type="GO" id="GO:0098609">
    <property type="term" value="P:cell-cell adhesion"/>
    <property type="evidence" value="ECO:0007669"/>
    <property type="project" value="UniProtKB-ARBA"/>
</dbReference>
<evidence type="ECO:0000313" key="12">
    <source>
        <dbReference type="Proteomes" id="UP000786811"/>
    </source>
</evidence>
<dbReference type="InterPro" id="IPR013098">
    <property type="entry name" value="Ig_I-set"/>
</dbReference>
<comment type="subcellular location">
    <subcellularLocation>
        <location evidence="1">Cell membrane</location>
    </subcellularLocation>
</comment>
<keyword evidence="3 9" id="KW-0732">Signal</keyword>
<dbReference type="GO" id="GO:0005886">
    <property type="term" value="C:plasma membrane"/>
    <property type="evidence" value="ECO:0007669"/>
    <property type="project" value="UniProtKB-SubCell"/>
</dbReference>
<feature type="domain" description="Ig-like" evidence="10">
    <location>
        <begin position="126"/>
        <end position="199"/>
    </location>
</feature>
<keyword evidence="5" id="KW-0472">Membrane</keyword>
<dbReference type="InterPro" id="IPR003598">
    <property type="entry name" value="Ig_sub2"/>
</dbReference>
<evidence type="ECO:0000256" key="1">
    <source>
        <dbReference type="ARBA" id="ARBA00004236"/>
    </source>
</evidence>
<dbReference type="FunFam" id="2.60.40.10:FF:001718">
    <property type="entry name" value="Neuroglian, isoform D"/>
    <property type="match status" value="1"/>
</dbReference>
<evidence type="ECO:0000256" key="6">
    <source>
        <dbReference type="ARBA" id="ARBA00023157"/>
    </source>
</evidence>
<dbReference type="InterPro" id="IPR013783">
    <property type="entry name" value="Ig-like_fold"/>
</dbReference>
<dbReference type="Pfam" id="PF07679">
    <property type="entry name" value="I-set"/>
    <property type="match status" value="2"/>
</dbReference>
<feature type="signal peptide" evidence="9">
    <location>
        <begin position="1"/>
        <end position="19"/>
    </location>
</feature>
<dbReference type="InterPro" id="IPR007110">
    <property type="entry name" value="Ig-like_dom"/>
</dbReference>
<dbReference type="PANTHER" id="PTHR12231">
    <property type="entry name" value="CTX-RELATED TYPE I TRANSMEMBRANE PROTEIN"/>
    <property type="match status" value="1"/>
</dbReference>
<dbReference type="FunFam" id="2.60.40.10:FF:000032">
    <property type="entry name" value="palladin isoform X1"/>
    <property type="match status" value="1"/>
</dbReference>
<feature type="domain" description="Ig-like" evidence="10">
    <location>
        <begin position="233"/>
        <end position="319"/>
    </location>
</feature>
<protein>
    <submittedName>
        <fullName evidence="11">Similar to Nrg: Neuroglian (Drosophila melanogaster)</fullName>
    </submittedName>
</protein>
<keyword evidence="12" id="KW-1185">Reference proteome</keyword>
<dbReference type="Proteomes" id="UP000786811">
    <property type="component" value="Unassembled WGS sequence"/>
</dbReference>
<dbReference type="CDD" id="cd00096">
    <property type="entry name" value="Ig"/>
    <property type="match status" value="1"/>
</dbReference>
<feature type="chain" id="PRO_5035308791" evidence="9">
    <location>
        <begin position="20"/>
        <end position="437"/>
    </location>
</feature>
<evidence type="ECO:0000259" key="10">
    <source>
        <dbReference type="PROSITE" id="PS50835"/>
    </source>
</evidence>
<name>A0A8J2MY92_COTCN</name>